<dbReference type="AlphaFoldDB" id="A0A8S3YI95"/>
<protein>
    <recommendedName>
        <fullName evidence="7">G-protein coupled receptors family 1 profile domain-containing protein</fullName>
    </recommendedName>
</protein>
<dbReference type="InterPro" id="IPR000276">
    <property type="entry name" value="GPCR_Rhodpsn"/>
</dbReference>
<dbReference type="GO" id="GO:0016020">
    <property type="term" value="C:membrane"/>
    <property type="evidence" value="ECO:0007669"/>
    <property type="project" value="UniProtKB-SubCell"/>
</dbReference>
<feature type="transmembrane region" description="Helical" evidence="6">
    <location>
        <begin position="116"/>
        <end position="141"/>
    </location>
</feature>
<evidence type="ECO:0000256" key="1">
    <source>
        <dbReference type="ARBA" id="ARBA00004370"/>
    </source>
</evidence>
<feature type="transmembrane region" description="Helical" evidence="6">
    <location>
        <begin position="223"/>
        <end position="247"/>
    </location>
</feature>
<dbReference type="Gene3D" id="1.20.1070.10">
    <property type="entry name" value="Rhodopsin 7-helix transmembrane proteins"/>
    <property type="match status" value="1"/>
</dbReference>
<feature type="transmembrane region" description="Helical" evidence="6">
    <location>
        <begin position="316"/>
        <end position="337"/>
    </location>
</feature>
<evidence type="ECO:0000313" key="9">
    <source>
        <dbReference type="Proteomes" id="UP000678393"/>
    </source>
</evidence>
<evidence type="ECO:0000256" key="2">
    <source>
        <dbReference type="ARBA" id="ARBA00022692"/>
    </source>
</evidence>
<dbReference type="PRINTS" id="PR00237">
    <property type="entry name" value="GPCRRHODOPSN"/>
</dbReference>
<name>A0A8S3YI95_9EUPU</name>
<comment type="caution">
    <text evidence="8">The sequence shown here is derived from an EMBL/GenBank/DDBJ whole genome shotgun (WGS) entry which is preliminary data.</text>
</comment>
<keyword evidence="9" id="KW-1185">Reference proteome</keyword>
<dbReference type="InterPro" id="IPR017452">
    <property type="entry name" value="GPCR_Rhodpsn_7TM"/>
</dbReference>
<accession>A0A8S3YI95</accession>
<organism evidence="8 9">
    <name type="scientific">Candidula unifasciata</name>
    <dbReference type="NCBI Taxonomy" id="100452"/>
    <lineage>
        <taxon>Eukaryota</taxon>
        <taxon>Metazoa</taxon>
        <taxon>Spiralia</taxon>
        <taxon>Lophotrochozoa</taxon>
        <taxon>Mollusca</taxon>
        <taxon>Gastropoda</taxon>
        <taxon>Heterobranchia</taxon>
        <taxon>Euthyneura</taxon>
        <taxon>Panpulmonata</taxon>
        <taxon>Eupulmonata</taxon>
        <taxon>Stylommatophora</taxon>
        <taxon>Helicina</taxon>
        <taxon>Helicoidea</taxon>
        <taxon>Geomitridae</taxon>
        <taxon>Candidula</taxon>
    </lineage>
</organism>
<dbReference type="PANTHER" id="PTHR46641:SF2">
    <property type="entry name" value="FMRFAMIDE RECEPTOR"/>
    <property type="match status" value="1"/>
</dbReference>
<keyword evidence="4 6" id="KW-0472">Membrane</keyword>
<evidence type="ECO:0000256" key="4">
    <source>
        <dbReference type="ARBA" id="ARBA00023136"/>
    </source>
</evidence>
<feature type="transmembrane region" description="Helical" evidence="6">
    <location>
        <begin position="79"/>
        <end position="104"/>
    </location>
</feature>
<feature type="transmembrane region" description="Helical" evidence="6">
    <location>
        <begin position="42"/>
        <end position="67"/>
    </location>
</feature>
<reference evidence="8" key="1">
    <citation type="submission" date="2021-04" db="EMBL/GenBank/DDBJ databases">
        <authorList>
            <consortium name="Molecular Ecology Group"/>
        </authorList>
    </citation>
    <scope>NUCLEOTIDE SEQUENCE</scope>
</reference>
<dbReference type="OrthoDB" id="10011262at2759"/>
<gene>
    <name evidence="8" type="ORF">CUNI_LOCUS630</name>
</gene>
<dbReference type="Pfam" id="PF00001">
    <property type="entry name" value="7tm_1"/>
    <property type="match status" value="1"/>
</dbReference>
<evidence type="ECO:0000256" key="6">
    <source>
        <dbReference type="SAM" id="Phobius"/>
    </source>
</evidence>
<evidence type="ECO:0000313" key="8">
    <source>
        <dbReference type="EMBL" id="CAG5115072.1"/>
    </source>
</evidence>
<dbReference type="EMBL" id="CAJHNH020000073">
    <property type="protein sequence ID" value="CAG5115072.1"/>
    <property type="molecule type" value="Genomic_DNA"/>
</dbReference>
<keyword evidence="2 6" id="KW-0812">Transmembrane</keyword>
<dbReference type="InterPro" id="IPR052954">
    <property type="entry name" value="GPCR-Ligand_Int"/>
</dbReference>
<feature type="transmembrane region" description="Helical" evidence="6">
    <location>
        <begin position="162"/>
        <end position="182"/>
    </location>
</feature>
<evidence type="ECO:0000256" key="5">
    <source>
        <dbReference type="SAM" id="MobiDB-lite"/>
    </source>
</evidence>
<dbReference type="PANTHER" id="PTHR46641">
    <property type="entry name" value="FMRFAMIDE RECEPTOR-RELATED"/>
    <property type="match status" value="1"/>
</dbReference>
<dbReference type="GO" id="GO:0004930">
    <property type="term" value="F:G protein-coupled receptor activity"/>
    <property type="evidence" value="ECO:0007669"/>
    <property type="project" value="InterPro"/>
</dbReference>
<feature type="compositionally biased region" description="Low complexity" evidence="5">
    <location>
        <begin position="365"/>
        <end position="380"/>
    </location>
</feature>
<feature type="region of interest" description="Disordered" evidence="5">
    <location>
        <begin position="365"/>
        <end position="387"/>
    </location>
</feature>
<proteinExistence type="predicted"/>
<feature type="domain" description="G-protein coupled receptors family 1 profile" evidence="7">
    <location>
        <begin position="59"/>
        <end position="334"/>
    </location>
</feature>
<sequence>MSTIPGRAIPDLTLQMMEGSAERDMHIVIDTSEKTFANNLHFIMSAVIGPVVCLLGMAGNILSIITWQRPGMGGSTGRYLIGQGVANLCLLLMFLLCDSLQYWLPAVKYSVIYGAFFSYFGFPVFYLAITCSIWYTVGLTVDRYIMVCWITKAKRLCNEARANVGLVLITLNSFMINVPHFASFTPVFLKHSGEVNNSNIEKPKVAFTQTNFGAGEGGKFYEFWIHCIVLILVPWVSVLYMNIMIILKISEANNRMADKKTSQSLKKSKESENQITRLLLCVTFTFLFCIGLQCIAQCLWMKKPPGANLLMVSASYSFGKTGILFNSSLNFVLYCLTGKRFRIELLKMFGLINKDLLLSSSMNTSTSNISTTSSGTPSSTRPVTKSA</sequence>
<feature type="transmembrane region" description="Helical" evidence="6">
    <location>
        <begin position="275"/>
        <end position="296"/>
    </location>
</feature>
<dbReference type="SUPFAM" id="SSF81321">
    <property type="entry name" value="Family A G protein-coupled receptor-like"/>
    <property type="match status" value="1"/>
</dbReference>
<dbReference type="Proteomes" id="UP000678393">
    <property type="component" value="Unassembled WGS sequence"/>
</dbReference>
<evidence type="ECO:0000259" key="7">
    <source>
        <dbReference type="PROSITE" id="PS50262"/>
    </source>
</evidence>
<dbReference type="PROSITE" id="PS50262">
    <property type="entry name" value="G_PROTEIN_RECEP_F1_2"/>
    <property type="match status" value="1"/>
</dbReference>
<evidence type="ECO:0000256" key="3">
    <source>
        <dbReference type="ARBA" id="ARBA00022989"/>
    </source>
</evidence>
<comment type="subcellular location">
    <subcellularLocation>
        <location evidence="1">Membrane</location>
    </subcellularLocation>
</comment>
<keyword evidence="3 6" id="KW-1133">Transmembrane helix</keyword>
<dbReference type="CDD" id="cd14978">
    <property type="entry name" value="7tmA_FMRFamide_R-like"/>
    <property type="match status" value="1"/>
</dbReference>